<proteinExistence type="predicted"/>
<dbReference type="EMBL" id="MLAK01000958">
    <property type="protein sequence ID" value="OHT00376.1"/>
    <property type="molecule type" value="Genomic_DNA"/>
</dbReference>
<feature type="domain" description="HTH myb-type" evidence="7">
    <location>
        <begin position="74"/>
        <end position="124"/>
    </location>
</feature>
<dbReference type="InterPro" id="IPR001005">
    <property type="entry name" value="SANT/Myb"/>
</dbReference>
<evidence type="ECO:0000256" key="5">
    <source>
        <dbReference type="SAM" id="MobiDB-lite"/>
    </source>
</evidence>
<dbReference type="PROSITE" id="PS51294">
    <property type="entry name" value="HTH_MYB"/>
    <property type="match status" value="2"/>
</dbReference>
<comment type="caution">
    <text evidence="8">The sequence shown here is derived from an EMBL/GenBank/DDBJ whole genome shotgun (WGS) entry which is preliminary data.</text>
</comment>
<feature type="domain" description="Myb-like" evidence="6">
    <location>
        <begin position="70"/>
        <end position="120"/>
    </location>
</feature>
<dbReference type="VEuPathDB" id="TrichDB:TRFO_32961"/>
<organism evidence="8 9">
    <name type="scientific">Tritrichomonas foetus</name>
    <dbReference type="NCBI Taxonomy" id="1144522"/>
    <lineage>
        <taxon>Eukaryota</taxon>
        <taxon>Metamonada</taxon>
        <taxon>Parabasalia</taxon>
        <taxon>Tritrichomonadida</taxon>
        <taxon>Tritrichomonadidae</taxon>
        <taxon>Tritrichomonas</taxon>
    </lineage>
</organism>
<dbReference type="RefSeq" id="XP_068353512.1">
    <property type="nucleotide sequence ID" value="XM_068508793.1"/>
</dbReference>
<dbReference type="GO" id="GO:0000978">
    <property type="term" value="F:RNA polymerase II cis-regulatory region sequence-specific DNA binding"/>
    <property type="evidence" value="ECO:0007669"/>
    <property type="project" value="TreeGrafter"/>
</dbReference>
<dbReference type="PANTHER" id="PTHR46621:SF1">
    <property type="entry name" value="SNRNA-ACTIVATING PROTEIN COMPLEX SUBUNIT 4"/>
    <property type="match status" value="1"/>
</dbReference>
<dbReference type="GO" id="GO:0042795">
    <property type="term" value="P:snRNA transcription by RNA polymerase II"/>
    <property type="evidence" value="ECO:0007669"/>
    <property type="project" value="TreeGrafter"/>
</dbReference>
<dbReference type="SMART" id="SM00717">
    <property type="entry name" value="SANT"/>
    <property type="match status" value="2"/>
</dbReference>
<name>A0A1J4JPP1_9EUKA</name>
<dbReference type="AlphaFoldDB" id="A0A1J4JPP1"/>
<dbReference type="InterPro" id="IPR051575">
    <property type="entry name" value="Myb-like_DNA-bd"/>
</dbReference>
<dbReference type="InterPro" id="IPR017930">
    <property type="entry name" value="Myb_dom"/>
</dbReference>
<keyword evidence="4" id="KW-0539">Nucleus</keyword>
<dbReference type="Proteomes" id="UP000179807">
    <property type="component" value="Unassembled WGS sequence"/>
</dbReference>
<feature type="compositionally biased region" description="Acidic residues" evidence="5">
    <location>
        <begin position="161"/>
        <end position="170"/>
    </location>
</feature>
<dbReference type="PROSITE" id="PS50090">
    <property type="entry name" value="MYB_LIKE"/>
    <property type="match status" value="2"/>
</dbReference>
<protein>
    <submittedName>
        <fullName evidence="8">Myb-like DNA-binding domain containing protein</fullName>
    </submittedName>
</protein>
<dbReference type="Gene3D" id="1.10.10.60">
    <property type="entry name" value="Homeodomain-like"/>
    <property type="match status" value="2"/>
</dbReference>
<feature type="domain" description="HTH myb-type" evidence="7">
    <location>
        <begin position="21"/>
        <end position="73"/>
    </location>
</feature>
<keyword evidence="1" id="KW-0805">Transcription regulation</keyword>
<keyword evidence="3" id="KW-0804">Transcription</keyword>
<dbReference type="Pfam" id="PF13921">
    <property type="entry name" value="Myb_DNA-bind_6"/>
    <property type="match status" value="1"/>
</dbReference>
<evidence type="ECO:0000256" key="3">
    <source>
        <dbReference type="ARBA" id="ARBA00023163"/>
    </source>
</evidence>
<evidence type="ECO:0000259" key="7">
    <source>
        <dbReference type="PROSITE" id="PS51294"/>
    </source>
</evidence>
<feature type="domain" description="Myb-like" evidence="6">
    <location>
        <begin position="23"/>
        <end position="69"/>
    </location>
</feature>
<dbReference type="GO" id="GO:0001006">
    <property type="term" value="F:RNA polymerase III type 3 promoter sequence-specific DNA binding"/>
    <property type="evidence" value="ECO:0007669"/>
    <property type="project" value="TreeGrafter"/>
</dbReference>
<evidence type="ECO:0000256" key="4">
    <source>
        <dbReference type="ARBA" id="ARBA00023242"/>
    </source>
</evidence>
<dbReference type="CDD" id="cd00167">
    <property type="entry name" value="SANT"/>
    <property type="match status" value="2"/>
</dbReference>
<evidence type="ECO:0000259" key="6">
    <source>
        <dbReference type="PROSITE" id="PS50090"/>
    </source>
</evidence>
<evidence type="ECO:0000256" key="2">
    <source>
        <dbReference type="ARBA" id="ARBA00023125"/>
    </source>
</evidence>
<dbReference type="PANTHER" id="PTHR46621">
    <property type="entry name" value="SNRNA-ACTIVATING PROTEIN COMPLEX SUBUNIT 4"/>
    <property type="match status" value="1"/>
</dbReference>
<dbReference type="InterPro" id="IPR009057">
    <property type="entry name" value="Homeodomain-like_sf"/>
</dbReference>
<feature type="region of interest" description="Disordered" evidence="5">
    <location>
        <begin position="150"/>
        <end position="170"/>
    </location>
</feature>
<gene>
    <name evidence="8" type="ORF">TRFO_32961</name>
</gene>
<keyword evidence="2" id="KW-0238">DNA-binding</keyword>
<dbReference type="SUPFAM" id="SSF46689">
    <property type="entry name" value="Homeodomain-like"/>
    <property type="match status" value="1"/>
</dbReference>
<dbReference type="GeneID" id="94843497"/>
<keyword evidence="9" id="KW-1185">Reference proteome</keyword>
<evidence type="ECO:0000313" key="9">
    <source>
        <dbReference type="Proteomes" id="UP000179807"/>
    </source>
</evidence>
<dbReference type="GO" id="GO:0019185">
    <property type="term" value="C:snRNA-activating protein complex"/>
    <property type="evidence" value="ECO:0007669"/>
    <property type="project" value="TreeGrafter"/>
</dbReference>
<evidence type="ECO:0000256" key="1">
    <source>
        <dbReference type="ARBA" id="ARBA00023015"/>
    </source>
</evidence>
<reference evidence="8" key="1">
    <citation type="submission" date="2016-10" db="EMBL/GenBank/DDBJ databases">
        <authorList>
            <person name="Benchimol M."/>
            <person name="Almeida L.G."/>
            <person name="Vasconcelos A.T."/>
            <person name="Perreira-Neves A."/>
            <person name="Rosa I.A."/>
            <person name="Tasca T."/>
            <person name="Bogo M.R."/>
            <person name="de Souza W."/>
        </authorList>
    </citation>
    <scope>NUCLEOTIDE SEQUENCE [LARGE SCALE GENOMIC DNA]</scope>
    <source>
        <strain evidence="8">K</strain>
    </source>
</reference>
<dbReference type="OrthoDB" id="2143914at2759"/>
<dbReference type="GO" id="GO:0042796">
    <property type="term" value="P:snRNA transcription by RNA polymerase III"/>
    <property type="evidence" value="ECO:0007669"/>
    <property type="project" value="TreeGrafter"/>
</dbReference>
<sequence>MLHYNNSQPQSTIVPLRKLPIIRTKFTSSEDQKLMNLVNIMGTNNWDQIASILKTRTSRQCRDRYYHYLSPDLNKKQFTPEEDVILEMKVIELGKCWKTLESFFPGRTEVSIRNRWNVLQRKRVKLIKKQISLMTAVKGKYSKKSKEIVSTNEESSSMESCDSESTEFEDSEPYLNVDWFDLADEFENSIQPEEEFMCEYMF</sequence>
<accession>A0A1J4JPP1</accession>
<evidence type="ECO:0000313" key="8">
    <source>
        <dbReference type="EMBL" id="OHT00376.1"/>
    </source>
</evidence>